<keyword evidence="1" id="KW-0472">Membrane</keyword>
<dbReference type="RefSeq" id="WP_331216879.1">
    <property type="nucleotide sequence ID" value="NZ_JAZGQK010000023.1"/>
</dbReference>
<dbReference type="EMBL" id="JAZGQK010000023">
    <property type="protein sequence ID" value="MEE6261791.1"/>
    <property type="molecule type" value="Genomic_DNA"/>
</dbReference>
<name>A0ABU7RZ71_9ACTN</name>
<accession>A0ABU7RZ71</accession>
<evidence type="ECO:0000313" key="2">
    <source>
        <dbReference type="EMBL" id="MEE6261791.1"/>
    </source>
</evidence>
<feature type="transmembrane region" description="Helical" evidence="1">
    <location>
        <begin position="153"/>
        <end position="175"/>
    </location>
</feature>
<comment type="caution">
    <text evidence="2">The sequence shown here is derived from an EMBL/GenBank/DDBJ whole genome shotgun (WGS) entry which is preliminary data.</text>
</comment>
<evidence type="ECO:0008006" key="4">
    <source>
        <dbReference type="Google" id="ProtNLM"/>
    </source>
</evidence>
<keyword evidence="1" id="KW-1133">Transmembrane helix</keyword>
<organism evidence="2 3">
    <name type="scientific">Plantactinospora sonchi</name>
    <dbReference type="NCBI Taxonomy" id="1544735"/>
    <lineage>
        <taxon>Bacteria</taxon>
        <taxon>Bacillati</taxon>
        <taxon>Actinomycetota</taxon>
        <taxon>Actinomycetes</taxon>
        <taxon>Micromonosporales</taxon>
        <taxon>Micromonosporaceae</taxon>
        <taxon>Plantactinospora</taxon>
    </lineage>
</organism>
<proteinExistence type="predicted"/>
<sequence length="241" mass="25366">MTVGAAEEQALINKIHSTVARINTKTSELQNNINNKMGWLPGPLQDKVLEGWNKFTGFLRECWDALAEIFTNMGSPSTLWSTADSWSNNVGGPVSAQVQSAKVGTLATDDRWDGTAAERYRQNLPLQETALDKMKSVYSDGVSSALSDVAKGIIAFWGALIVALGALVAGIIGAVTSSATIFGLPAAPFIAAAAALVAVGAFYSGGLILKSVCSSANSTLRQKLNDNTGYREGHWPSATTA</sequence>
<protein>
    <recommendedName>
        <fullName evidence="4">WXG100 family type VII secretion target</fullName>
    </recommendedName>
</protein>
<gene>
    <name evidence="2" type="ORF">V1633_25215</name>
</gene>
<reference evidence="2 3" key="1">
    <citation type="submission" date="2024-01" db="EMBL/GenBank/DDBJ databases">
        <title>Genome insights into Plantactinospora sonchi sp. nov.</title>
        <authorList>
            <person name="Wang L."/>
        </authorList>
    </citation>
    <scope>NUCLEOTIDE SEQUENCE [LARGE SCALE GENOMIC DNA]</scope>
    <source>
        <strain evidence="2 3">NEAU-QY2</strain>
    </source>
</reference>
<evidence type="ECO:0000256" key="1">
    <source>
        <dbReference type="SAM" id="Phobius"/>
    </source>
</evidence>
<evidence type="ECO:0000313" key="3">
    <source>
        <dbReference type="Proteomes" id="UP001332243"/>
    </source>
</evidence>
<dbReference type="Proteomes" id="UP001332243">
    <property type="component" value="Unassembled WGS sequence"/>
</dbReference>
<keyword evidence="1" id="KW-0812">Transmembrane</keyword>
<feature type="transmembrane region" description="Helical" evidence="1">
    <location>
        <begin position="181"/>
        <end position="203"/>
    </location>
</feature>
<keyword evidence="3" id="KW-1185">Reference proteome</keyword>